<feature type="region of interest" description="Disordered" evidence="2">
    <location>
        <begin position="1"/>
        <end position="60"/>
    </location>
</feature>
<gene>
    <name evidence="3" type="ORF">GE061_016189</name>
</gene>
<protein>
    <submittedName>
        <fullName evidence="3">Uncharacterized protein</fullName>
    </submittedName>
</protein>
<dbReference type="Proteomes" id="UP000466442">
    <property type="component" value="Unassembled WGS sequence"/>
</dbReference>
<accession>A0A6A4K0W7</accession>
<feature type="compositionally biased region" description="Polar residues" evidence="2">
    <location>
        <begin position="48"/>
        <end position="57"/>
    </location>
</feature>
<evidence type="ECO:0000313" key="3">
    <source>
        <dbReference type="EMBL" id="KAF6207741.1"/>
    </source>
</evidence>
<keyword evidence="4" id="KW-1185">Reference proteome</keyword>
<dbReference type="EMBL" id="WIXP02000007">
    <property type="protein sequence ID" value="KAF6207741.1"/>
    <property type="molecule type" value="Genomic_DNA"/>
</dbReference>
<evidence type="ECO:0000313" key="4">
    <source>
        <dbReference type="Proteomes" id="UP000466442"/>
    </source>
</evidence>
<organism evidence="3 4">
    <name type="scientific">Apolygus lucorum</name>
    <name type="common">Small green plant bug</name>
    <name type="synonym">Lygocoris lucorum</name>
    <dbReference type="NCBI Taxonomy" id="248454"/>
    <lineage>
        <taxon>Eukaryota</taxon>
        <taxon>Metazoa</taxon>
        <taxon>Ecdysozoa</taxon>
        <taxon>Arthropoda</taxon>
        <taxon>Hexapoda</taxon>
        <taxon>Insecta</taxon>
        <taxon>Pterygota</taxon>
        <taxon>Neoptera</taxon>
        <taxon>Paraneoptera</taxon>
        <taxon>Hemiptera</taxon>
        <taxon>Heteroptera</taxon>
        <taxon>Panheteroptera</taxon>
        <taxon>Cimicomorpha</taxon>
        <taxon>Miridae</taxon>
        <taxon>Mirini</taxon>
        <taxon>Apolygus</taxon>
    </lineage>
</organism>
<feature type="compositionally biased region" description="Basic and acidic residues" evidence="2">
    <location>
        <begin position="285"/>
        <end position="298"/>
    </location>
</feature>
<name>A0A6A4K0W7_APOLU</name>
<dbReference type="OrthoDB" id="8046612at2759"/>
<feature type="region of interest" description="Disordered" evidence="2">
    <location>
        <begin position="230"/>
        <end position="306"/>
    </location>
</feature>
<evidence type="ECO:0000256" key="1">
    <source>
        <dbReference type="SAM" id="Coils"/>
    </source>
</evidence>
<feature type="coiled-coil region" evidence="1">
    <location>
        <begin position="339"/>
        <end position="366"/>
    </location>
</feature>
<reference evidence="3" key="1">
    <citation type="journal article" date="2021" name="Mol. Ecol. Resour.">
        <title>Apolygus lucorum genome provides insights into omnivorousness and mesophyll feeding.</title>
        <authorList>
            <person name="Liu Y."/>
            <person name="Liu H."/>
            <person name="Wang H."/>
            <person name="Huang T."/>
            <person name="Liu B."/>
            <person name="Yang B."/>
            <person name="Yin L."/>
            <person name="Li B."/>
            <person name="Zhang Y."/>
            <person name="Zhang S."/>
            <person name="Jiang F."/>
            <person name="Zhang X."/>
            <person name="Ren Y."/>
            <person name="Wang B."/>
            <person name="Wang S."/>
            <person name="Lu Y."/>
            <person name="Wu K."/>
            <person name="Fan W."/>
            <person name="Wang G."/>
        </authorList>
    </citation>
    <scope>NUCLEOTIDE SEQUENCE</scope>
    <source>
        <strain evidence="3">12Hb</strain>
    </source>
</reference>
<sequence>MAMPGGFPRRPVLGRTPTINDTPEDPALDVMDRSSDEDDEEVEIKISASGSVLTPSSDPYDKFQKLKQANAILMACRLPSRPPGKVRFNDTVLTAEETEEGSEHITGIETLKTSPGKLLLVTVPTGFSEDVNSDDEVVDETDLKPDEPIKIIEDCTDVGSKSKKSLAHNDYSVDMKSVDDDYENTVEDLTTTLVSLCRMTSECEDTNLENNISKYEKIEVDPGNDLEIIQENEERNDDQEEVETKEESNEEDGSEESLSENENDPTAEQITPENIVQRIASARMALKDSKKDDEKTVNDGRPATSPGKRVCFKNQWAYAKLPSYNGLRSEYGLSAEQLHERKKKRVEAAKLQRQRKEEIYKEEKRRQKENEQMFATWLVKKKKEAAMKAARRKQLQSAFHFKTLPAPTSHLEKMGLLRKKVLARREHTCYSLEEFFKNAKPHEQKTYKIYLGLCVE</sequence>
<evidence type="ECO:0000256" key="2">
    <source>
        <dbReference type="SAM" id="MobiDB-lite"/>
    </source>
</evidence>
<keyword evidence="1" id="KW-0175">Coiled coil</keyword>
<comment type="caution">
    <text evidence="3">The sequence shown here is derived from an EMBL/GenBank/DDBJ whole genome shotgun (WGS) entry which is preliminary data.</text>
</comment>
<feature type="compositionally biased region" description="Acidic residues" evidence="2">
    <location>
        <begin position="230"/>
        <end position="265"/>
    </location>
</feature>
<dbReference type="AlphaFoldDB" id="A0A6A4K0W7"/>
<proteinExistence type="predicted"/>